<accession>A0AAD7J0T9</accession>
<evidence type="ECO:0000313" key="2">
    <source>
        <dbReference type="Proteomes" id="UP001215280"/>
    </source>
</evidence>
<proteinExistence type="predicted"/>
<dbReference type="AlphaFoldDB" id="A0AAD7J0T9"/>
<dbReference type="Proteomes" id="UP001215280">
    <property type="component" value="Unassembled WGS sequence"/>
</dbReference>
<organism evidence="1 2">
    <name type="scientific">Mycena maculata</name>
    <dbReference type="NCBI Taxonomy" id="230809"/>
    <lineage>
        <taxon>Eukaryota</taxon>
        <taxon>Fungi</taxon>
        <taxon>Dikarya</taxon>
        <taxon>Basidiomycota</taxon>
        <taxon>Agaricomycotina</taxon>
        <taxon>Agaricomycetes</taxon>
        <taxon>Agaricomycetidae</taxon>
        <taxon>Agaricales</taxon>
        <taxon>Marasmiineae</taxon>
        <taxon>Mycenaceae</taxon>
        <taxon>Mycena</taxon>
    </lineage>
</organism>
<reference evidence="1" key="1">
    <citation type="submission" date="2023-03" db="EMBL/GenBank/DDBJ databases">
        <title>Massive genome expansion in bonnet fungi (Mycena s.s.) driven by repeated elements and novel gene families across ecological guilds.</title>
        <authorList>
            <consortium name="Lawrence Berkeley National Laboratory"/>
            <person name="Harder C.B."/>
            <person name="Miyauchi S."/>
            <person name="Viragh M."/>
            <person name="Kuo A."/>
            <person name="Thoen E."/>
            <person name="Andreopoulos B."/>
            <person name="Lu D."/>
            <person name="Skrede I."/>
            <person name="Drula E."/>
            <person name="Henrissat B."/>
            <person name="Morin E."/>
            <person name="Kohler A."/>
            <person name="Barry K."/>
            <person name="LaButti K."/>
            <person name="Morin E."/>
            <person name="Salamov A."/>
            <person name="Lipzen A."/>
            <person name="Mereny Z."/>
            <person name="Hegedus B."/>
            <person name="Baldrian P."/>
            <person name="Stursova M."/>
            <person name="Weitz H."/>
            <person name="Taylor A."/>
            <person name="Grigoriev I.V."/>
            <person name="Nagy L.G."/>
            <person name="Martin F."/>
            <person name="Kauserud H."/>
        </authorList>
    </citation>
    <scope>NUCLEOTIDE SEQUENCE</scope>
    <source>
        <strain evidence="1">CBHHK188m</strain>
    </source>
</reference>
<keyword evidence="2" id="KW-1185">Reference proteome</keyword>
<evidence type="ECO:0000313" key="1">
    <source>
        <dbReference type="EMBL" id="KAJ7754669.1"/>
    </source>
</evidence>
<sequence length="93" mass="10356">MPLSAPLASTGALWAAAATHRLPTLQRHPSLLIDFRWCSDPSITIANKNFSQHSFIHETIRIKSGAWDDSGVFIYSTLNHVKDEGLINLCRIL</sequence>
<protein>
    <submittedName>
        <fullName evidence="1">Uncharacterized protein</fullName>
    </submittedName>
</protein>
<name>A0AAD7J0T9_9AGAR</name>
<dbReference type="EMBL" id="JARJLG010000066">
    <property type="protein sequence ID" value="KAJ7754669.1"/>
    <property type="molecule type" value="Genomic_DNA"/>
</dbReference>
<gene>
    <name evidence="1" type="ORF">DFH07DRAFT_1029120</name>
</gene>
<comment type="caution">
    <text evidence="1">The sequence shown here is derived from an EMBL/GenBank/DDBJ whole genome shotgun (WGS) entry which is preliminary data.</text>
</comment>